<evidence type="ECO:0000313" key="2">
    <source>
        <dbReference type="EMBL" id="MFD0982976.1"/>
    </source>
</evidence>
<dbReference type="EMBL" id="JBHTIZ010000005">
    <property type="protein sequence ID" value="MFD0982976.1"/>
    <property type="molecule type" value="Genomic_DNA"/>
</dbReference>
<evidence type="ECO:0008006" key="4">
    <source>
        <dbReference type="Google" id="ProtNLM"/>
    </source>
</evidence>
<feature type="signal peptide" evidence="1">
    <location>
        <begin position="1"/>
        <end position="22"/>
    </location>
</feature>
<sequence length="151" mass="17134">MKTIQKIVTFGCIVLAVNTVSAQFGNNGMGNPNRMNQMNNGMGMPNQNNQSAPKEVPVAVTVGKIMENLKKELTLDELQEIAISNIMTESVKKSEVLRKKEMPQEDKMKEMQAEADATDIKIMYLLYKNQKVKYTELIKERKKRFEAFSGK</sequence>
<comment type="caution">
    <text evidence="2">The sequence shown here is derived from an EMBL/GenBank/DDBJ whole genome shotgun (WGS) entry which is preliminary data.</text>
</comment>
<reference evidence="3" key="1">
    <citation type="journal article" date="2019" name="Int. J. Syst. Evol. Microbiol.">
        <title>The Global Catalogue of Microorganisms (GCM) 10K type strain sequencing project: providing services to taxonomists for standard genome sequencing and annotation.</title>
        <authorList>
            <consortium name="The Broad Institute Genomics Platform"/>
            <consortium name="The Broad Institute Genome Sequencing Center for Infectious Disease"/>
            <person name="Wu L."/>
            <person name="Ma J."/>
        </authorList>
    </citation>
    <scope>NUCLEOTIDE SEQUENCE [LARGE SCALE GENOMIC DNA]</scope>
    <source>
        <strain evidence="3">CECT 7649</strain>
    </source>
</reference>
<accession>A0ABW3IYC7</accession>
<keyword evidence="1" id="KW-0732">Signal</keyword>
<dbReference type="Proteomes" id="UP001597051">
    <property type="component" value="Unassembled WGS sequence"/>
</dbReference>
<feature type="chain" id="PRO_5047108456" description="DUF4168 domain-containing protein" evidence="1">
    <location>
        <begin position="23"/>
        <end position="151"/>
    </location>
</feature>
<evidence type="ECO:0000256" key="1">
    <source>
        <dbReference type="SAM" id="SignalP"/>
    </source>
</evidence>
<keyword evidence="3" id="KW-1185">Reference proteome</keyword>
<protein>
    <recommendedName>
        <fullName evidence="4">DUF4168 domain-containing protein</fullName>
    </recommendedName>
</protein>
<dbReference type="RefSeq" id="WP_379755540.1">
    <property type="nucleotide sequence ID" value="NZ_JBHSYB010000020.1"/>
</dbReference>
<organism evidence="2 3">
    <name type="scientific">Flavobacterium myungsuense</name>
    <dbReference type="NCBI Taxonomy" id="651823"/>
    <lineage>
        <taxon>Bacteria</taxon>
        <taxon>Pseudomonadati</taxon>
        <taxon>Bacteroidota</taxon>
        <taxon>Flavobacteriia</taxon>
        <taxon>Flavobacteriales</taxon>
        <taxon>Flavobacteriaceae</taxon>
        <taxon>Flavobacterium</taxon>
    </lineage>
</organism>
<evidence type="ECO:0000313" key="3">
    <source>
        <dbReference type="Proteomes" id="UP001597051"/>
    </source>
</evidence>
<proteinExistence type="predicted"/>
<gene>
    <name evidence="2" type="ORF">ACFQ0S_00670</name>
</gene>
<name>A0ABW3IYC7_9FLAO</name>